<protein>
    <submittedName>
        <fullName evidence="1">Uncharacterized protein</fullName>
    </submittedName>
</protein>
<sequence length="83" mass="8920">KYCGMERKIFWNGLSVADTMHGYDVIGIYEVAGEDGAILKVVDEVMVDTMGATDVKSVTNVIGATDINDLGSSWDTMGGKVEE</sequence>
<keyword evidence="2" id="KW-1185">Reference proteome</keyword>
<proteinExistence type="predicted"/>
<accession>A0AA38LFQ7</accession>
<reference evidence="1 2" key="1">
    <citation type="journal article" date="2021" name="Nat. Plants">
        <title>The Taxus genome provides insights into paclitaxel biosynthesis.</title>
        <authorList>
            <person name="Xiong X."/>
            <person name="Gou J."/>
            <person name="Liao Q."/>
            <person name="Li Y."/>
            <person name="Zhou Q."/>
            <person name="Bi G."/>
            <person name="Li C."/>
            <person name="Du R."/>
            <person name="Wang X."/>
            <person name="Sun T."/>
            <person name="Guo L."/>
            <person name="Liang H."/>
            <person name="Lu P."/>
            <person name="Wu Y."/>
            <person name="Zhang Z."/>
            <person name="Ro D.K."/>
            <person name="Shang Y."/>
            <person name="Huang S."/>
            <person name="Yan J."/>
        </authorList>
    </citation>
    <scope>NUCLEOTIDE SEQUENCE [LARGE SCALE GENOMIC DNA]</scope>
    <source>
        <strain evidence="1">Ta-2019</strain>
    </source>
</reference>
<name>A0AA38LFQ7_TAXCH</name>
<gene>
    <name evidence="1" type="ORF">KI387_017338</name>
</gene>
<dbReference type="Proteomes" id="UP000824469">
    <property type="component" value="Unassembled WGS sequence"/>
</dbReference>
<dbReference type="EMBL" id="JAHRHJ020000003">
    <property type="protein sequence ID" value="KAH9322699.1"/>
    <property type="molecule type" value="Genomic_DNA"/>
</dbReference>
<evidence type="ECO:0000313" key="2">
    <source>
        <dbReference type="Proteomes" id="UP000824469"/>
    </source>
</evidence>
<feature type="non-terminal residue" evidence="1">
    <location>
        <position position="1"/>
    </location>
</feature>
<evidence type="ECO:0000313" key="1">
    <source>
        <dbReference type="EMBL" id="KAH9322699.1"/>
    </source>
</evidence>
<comment type="caution">
    <text evidence="1">The sequence shown here is derived from an EMBL/GenBank/DDBJ whole genome shotgun (WGS) entry which is preliminary data.</text>
</comment>
<dbReference type="AlphaFoldDB" id="A0AA38LFQ7"/>
<organism evidence="1 2">
    <name type="scientific">Taxus chinensis</name>
    <name type="common">Chinese yew</name>
    <name type="synonym">Taxus wallichiana var. chinensis</name>
    <dbReference type="NCBI Taxonomy" id="29808"/>
    <lineage>
        <taxon>Eukaryota</taxon>
        <taxon>Viridiplantae</taxon>
        <taxon>Streptophyta</taxon>
        <taxon>Embryophyta</taxon>
        <taxon>Tracheophyta</taxon>
        <taxon>Spermatophyta</taxon>
        <taxon>Pinopsida</taxon>
        <taxon>Pinidae</taxon>
        <taxon>Conifers II</taxon>
        <taxon>Cupressales</taxon>
        <taxon>Taxaceae</taxon>
        <taxon>Taxus</taxon>
    </lineage>
</organism>
<feature type="non-terminal residue" evidence="1">
    <location>
        <position position="83"/>
    </location>
</feature>